<protein>
    <submittedName>
        <fullName evidence="3">Ethanolamine utilization protein EutN/carboxysome structural protein CcmL</fullName>
    </submittedName>
</protein>
<reference key="1">
    <citation type="submission" date="2010-11" db="EMBL/GenBank/DDBJ databases">
        <title>The complete sequence of chromosome of Isophaera pallida ATCC 43644.</title>
        <authorList>
            <consortium name="US DOE Joint Genome Institute (JGI-PGF)"/>
            <person name="Lucas S."/>
            <person name="Copeland A."/>
            <person name="Lapidus A."/>
            <person name="Bruce D."/>
            <person name="Goodwin L."/>
            <person name="Pitluck S."/>
            <person name="Kyrpides N."/>
            <person name="Mavromatis K."/>
            <person name="Pagani I."/>
            <person name="Ivanova N."/>
            <person name="Saunders E."/>
            <person name="Brettin T."/>
            <person name="Detter J.C."/>
            <person name="Han C."/>
            <person name="Tapia R."/>
            <person name="Land M."/>
            <person name="Hauser L."/>
            <person name="Markowitz V."/>
            <person name="Cheng J.-F."/>
            <person name="Hugenholtz P."/>
            <person name="Woyke T."/>
            <person name="Wu D."/>
            <person name="Eisen J.A."/>
        </authorList>
    </citation>
    <scope>NUCLEOTIDE SEQUENCE</scope>
    <source>
        <strain>ATCC 43644</strain>
    </source>
</reference>
<organism evidence="3 4">
    <name type="scientific">Isosphaera pallida (strain ATCC 43644 / DSM 9630 / IS1B)</name>
    <dbReference type="NCBI Taxonomy" id="575540"/>
    <lineage>
        <taxon>Bacteria</taxon>
        <taxon>Pseudomonadati</taxon>
        <taxon>Planctomycetota</taxon>
        <taxon>Planctomycetia</taxon>
        <taxon>Isosphaerales</taxon>
        <taxon>Isosphaeraceae</taxon>
        <taxon>Isosphaera</taxon>
    </lineage>
</organism>
<dbReference type="eggNOG" id="COG4576">
    <property type="taxonomic scope" value="Bacteria"/>
</dbReference>
<dbReference type="RefSeq" id="WP_013564504.1">
    <property type="nucleotide sequence ID" value="NC_014962.1"/>
</dbReference>
<proteinExistence type="predicted"/>
<dbReference type="SUPFAM" id="SSF159133">
    <property type="entry name" value="EutN/CcmL-like"/>
    <property type="match status" value="1"/>
</dbReference>
<dbReference type="InterPro" id="IPR036677">
    <property type="entry name" value="EutN_CcmL_sf"/>
</dbReference>
<gene>
    <name evidence="3" type="ordered locus">Isop_1632</name>
</gene>
<evidence type="ECO:0000256" key="2">
    <source>
        <dbReference type="ARBA" id="ARBA00024446"/>
    </source>
</evidence>
<dbReference type="OrthoDB" id="281843at2"/>
<evidence type="ECO:0000313" key="4">
    <source>
        <dbReference type="Proteomes" id="UP000008631"/>
    </source>
</evidence>
<evidence type="ECO:0000313" key="3">
    <source>
        <dbReference type="EMBL" id="ADV62216.1"/>
    </source>
</evidence>
<dbReference type="Gene3D" id="2.40.50.220">
    <property type="entry name" value="EutN/Ccml"/>
    <property type="match status" value="1"/>
</dbReference>
<dbReference type="HOGENOM" id="CLU_148498_2_0_0"/>
<dbReference type="STRING" id="575540.Isop_1632"/>
<dbReference type="PROSITE" id="PS51932">
    <property type="entry name" value="BMV"/>
    <property type="match status" value="1"/>
</dbReference>
<evidence type="ECO:0000256" key="1">
    <source>
        <dbReference type="ARBA" id="ARBA00024322"/>
    </source>
</evidence>
<dbReference type="GO" id="GO:0031469">
    <property type="term" value="C:bacterial microcompartment"/>
    <property type="evidence" value="ECO:0007669"/>
    <property type="project" value="UniProtKB-SubCell"/>
</dbReference>
<name>E8R089_ISOPI</name>
<dbReference type="Proteomes" id="UP000008631">
    <property type="component" value="Chromosome"/>
</dbReference>
<comment type="subcellular location">
    <subcellularLocation>
        <location evidence="1">Bacterial microcompartment</location>
    </subcellularLocation>
</comment>
<dbReference type="PANTHER" id="PTHR36539:SF1">
    <property type="entry name" value="BACTERIAL MICROCOMPARTMENT SHELL VERTEX PROTEIN EUTN"/>
    <property type="match status" value="1"/>
</dbReference>
<dbReference type="KEGG" id="ipa:Isop_1632"/>
<accession>E8R089</accession>
<dbReference type="Pfam" id="PF03319">
    <property type="entry name" value="EutN_CcmL"/>
    <property type="match status" value="1"/>
</dbReference>
<reference evidence="3 4" key="2">
    <citation type="journal article" date="2011" name="Stand. Genomic Sci.">
        <title>Complete genome sequence of Isosphaera pallida type strain (IS1B).</title>
        <authorList>
            <consortium name="US DOE Joint Genome Institute (JGI-PGF)"/>
            <person name="Goker M."/>
            <person name="Cleland D."/>
            <person name="Saunders E."/>
            <person name="Lapidus A."/>
            <person name="Nolan M."/>
            <person name="Lucas S."/>
            <person name="Hammon N."/>
            <person name="Deshpande S."/>
            <person name="Cheng J.F."/>
            <person name="Tapia R."/>
            <person name="Han C."/>
            <person name="Goodwin L."/>
            <person name="Pitluck S."/>
            <person name="Liolios K."/>
            <person name="Pagani I."/>
            <person name="Ivanova N."/>
            <person name="Mavromatis K."/>
            <person name="Pati A."/>
            <person name="Chen A."/>
            <person name="Palaniappan K."/>
            <person name="Land M."/>
            <person name="Hauser L."/>
            <person name="Chang Y.J."/>
            <person name="Jeffries C.D."/>
            <person name="Detter J.C."/>
            <person name="Beck B."/>
            <person name="Woyke T."/>
            <person name="Bristow J."/>
            <person name="Eisen J.A."/>
            <person name="Markowitz V."/>
            <person name="Hugenholtz P."/>
            <person name="Kyrpides N.C."/>
            <person name="Klenk H.P."/>
        </authorList>
    </citation>
    <scope>NUCLEOTIDE SEQUENCE [LARGE SCALE GENOMIC DNA]</scope>
    <source>
        <strain evidence="4">ATCC 43644 / DSM 9630 / IS1B</strain>
    </source>
</reference>
<dbReference type="InterPro" id="IPR004992">
    <property type="entry name" value="EutN_CcmL"/>
</dbReference>
<dbReference type="AlphaFoldDB" id="E8R089"/>
<keyword evidence="2" id="KW-1283">Bacterial microcompartment</keyword>
<dbReference type="PANTHER" id="PTHR36539">
    <property type="entry name" value="ETHANOLAMINE UTILIZATION PROTEIN EUTN"/>
    <property type="match status" value="1"/>
</dbReference>
<keyword evidence="4" id="KW-1185">Reference proteome</keyword>
<sequence>MRIGQVIGRVTLNRAVHGFVGARLPILEPLPFEALANPAAPRARRSEEVVAYDDLGAGTGLLVGFSEGREAANPFGENPIAVDAYVACLLDQVDIVLPRR</sequence>
<dbReference type="EMBL" id="CP002353">
    <property type="protein sequence ID" value="ADV62216.1"/>
    <property type="molecule type" value="Genomic_DNA"/>
</dbReference>
<dbReference type="InParanoid" id="E8R089"/>